<evidence type="ECO:0000256" key="2">
    <source>
        <dbReference type="ARBA" id="ARBA00005712"/>
    </source>
</evidence>
<keyword evidence="5" id="KW-0999">Mitochondrion inner membrane</keyword>
<evidence type="ECO:0000256" key="6">
    <source>
        <dbReference type="ARBA" id="ARBA00022946"/>
    </source>
</evidence>
<keyword evidence="6" id="KW-0809">Transit peptide</keyword>
<evidence type="ECO:0000256" key="4">
    <source>
        <dbReference type="ARBA" id="ARBA00022781"/>
    </source>
</evidence>
<evidence type="ECO:0000256" key="7">
    <source>
        <dbReference type="ARBA" id="ARBA00023065"/>
    </source>
</evidence>
<keyword evidence="3" id="KW-0813">Transport</keyword>
<dbReference type="Gene3D" id="2.60.15.10">
    <property type="entry name" value="F0F1 ATP synthase delta/epsilon subunit, N-terminal"/>
    <property type="match status" value="1"/>
</dbReference>
<comment type="subcellular location">
    <subcellularLocation>
        <location evidence="1">Mitochondrion inner membrane</location>
    </subcellularLocation>
</comment>
<keyword evidence="8" id="KW-0496">Mitochondrion</keyword>
<evidence type="ECO:0000256" key="3">
    <source>
        <dbReference type="ARBA" id="ARBA00022448"/>
    </source>
</evidence>
<dbReference type="PANTHER" id="PTHR13822:SF7">
    <property type="entry name" value="ATP SYNTHASE SUBUNIT DELTA, MITOCHONDRIAL"/>
    <property type="match status" value="1"/>
</dbReference>
<dbReference type="InterPro" id="IPR001469">
    <property type="entry name" value="ATP_synth_F1_dsu/esu"/>
</dbReference>
<gene>
    <name evidence="11" type="ORF">CYY_005719</name>
</gene>
<dbReference type="SUPFAM" id="SSF51344">
    <property type="entry name" value="Epsilon subunit of F1F0-ATP synthase N-terminal domain"/>
    <property type="match status" value="1"/>
</dbReference>
<protein>
    <recommendedName>
        <fullName evidence="10">ATP synthase F1 complex delta/epsilon subunit N-terminal domain-containing protein</fullName>
    </recommendedName>
</protein>
<comment type="caution">
    <text evidence="11">The sequence shown here is derived from an EMBL/GenBank/DDBJ whole genome shotgun (WGS) entry which is preliminary data.</text>
</comment>
<evidence type="ECO:0000256" key="8">
    <source>
        <dbReference type="ARBA" id="ARBA00023128"/>
    </source>
</evidence>
<dbReference type="AlphaFoldDB" id="A0A8J4PUM8"/>
<name>A0A8J4PUM8_9MYCE</name>
<dbReference type="PANTHER" id="PTHR13822">
    <property type="entry name" value="ATP SYNTHASE DELTA/EPSILON CHAIN"/>
    <property type="match status" value="1"/>
</dbReference>
<keyword evidence="12" id="KW-1185">Reference proteome</keyword>
<organism evidence="11 12">
    <name type="scientific">Polysphondylium violaceum</name>
    <dbReference type="NCBI Taxonomy" id="133409"/>
    <lineage>
        <taxon>Eukaryota</taxon>
        <taxon>Amoebozoa</taxon>
        <taxon>Evosea</taxon>
        <taxon>Eumycetozoa</taxon>
        <taxon>Dictyostelia</taxon>
        <taxon>Dictyosteliales</taxon>
        <taxon>Dictyosteliaceae</taxon>
        <taxon>Polysphondylium</taxon>
    </lineage>
</organism>
<dbReference type="GO" id="GO:0046933">
    <property type="term" value="F:proton-transporting ATP synthase activity, rotational mechanism"/>
    <property type="evidence" value="ECO:0007669"/>
    <property type="project" value="InterPro"/>
</dbReference>
<dbReference type="InterPro" id="IPR020546">
    <property type="entry name" value="ATP_synth_F1_dsu/esu_N"/>
</dbReference>
<evidence type="ECO:0000259" key="10">
    <source>
        <dbReference type="Pfam" id="PF02823"/>
    </source>
</evidence>
<evidence type="ECO:0000313" key="12">
    <source>
        <dbReference type="Proteomes" id="UP000695562"/>
    </source>
</evidence>
<keyword evidence="9" id="KW-0472">Membrane</keyword>
<comment type="similarity">
    <text evidence="2">Belongs to the ATPase epsilon chain family.</text>
</comment>
<keyword evidence="4" id="KW-0375">Hydrogen ion transport</keyword>
<evidence type="ECO:0000256" key="5">
    <source>
        <dbReference type="ARBA" id="ARBA00022792"/>
    </source>
</evidence>
<evidence type="ECO:0000256" key="9">
    <source>
        <dbReference type="ARBA" id="ARBA00023136"/>
    </source>
</evidence>
<proteinExistence type="inferred from homology"/>
<evidence type="ECO:0000313" key="11">
    <source>
        <dbReference type="EMBL" id="KAF2072979.1"/>
    </source>
</evidence>
<dbReference type="HAMAP" id="MF_00530">
    <property type="entry name" value="ATP_synth_epsil_bac"/>
    <property type="match status" value="1"/>
</dbReference>
<accession>A0A8J4PUM8</accession>
<dbReference type="Proteomes" id="UP000695562">
    <property type="component" value="Unassembled WGS sequence"/>
</dbReference>
<reference evidence="11" key="1">
    <citation type="submission" date="2020-01" db="EMBL/GenBank/DDBJ databases">
        <title>Development of genomics and gene disruption for Polysphondylium violaceum indicates a role for the polyketide synthase stlB in stalk morphogenesis.</title>
        <authorList>
            <person name="Narita B."/>
            <person name="Kawabe Y."/>
            <person name="Kin K."/>
            <person name="Saito T."/>
            <person name="Gibbs R."/>
            <person name="Kuspa A."/>
            <person name="Muzny D."/>
            <person name="Queller D."/>
            <person name="Richards S."/>
            <person name="Strassman J."/>
            <person name="Sucgang R."/>
            <person name="Worley K."/>
            <person name="Schaap P."/>
        </authorList>
    </citation>
    <scope>NUCLEOTIDE SEQUENCE</scope>
    <source>
        <strain evidence="11">QSvi11</strain>
    </source>
</reference>
<sequence length="170" mass="18676">MFRTVFTRSSTLLNNKTAFVASGKRFYADAVKSEDLLTFSLVLPHQTIYKDKKAPLITLPGAKGVFGVAKDHIPKIAELKPGVMQINHEDGKEEKFFLSGGFAFINPDNTCYVNAIEAFPIEQLDQEAVKKGLAQYTQAYNDATEETAKAVALIGLESYQQMAYACGVSV</sequence>
<dbReference type="EMBL" id="AJWJ01000235">
    <property type="protein sequence ID" value="KAF2072979.1"/>
    <property type="molecule type" value="Genomic_DNA"/>
</dbReference>
<dbReference type="GO" id="GO:0045259">
    <property type="term" value="C:proton-transporting ATP synthase complex"/>
    <property type="evidence" value="ECO:0007669"/>
    <property type="project" value="InterPro"/>
</dbReference>
<feature type="domain" description="ATP synthase F1 complex delta/epsilon subunit N-terminal" evidence="10">
    <location>
        <begin position="37"/>
        <end position="109"/>
    </location>
</feature>
<keyword evidence="7" id="KW-0406">Ion transport</keyword>
<evidence type="ECO:0000256" key="1">
    <source>
        <dbReference type="ARBA" id="ARBA00004273"/>
    </source>
</evidence>
<dbReference type="InterPro" id="IPR036771">
    <property type="entry name" value="ATPsynth_dsu/esu_N"/>
</dbReference>
<dbReference type="GO" id="GO:0005743">
    <property type="term" value="C:mitochondrial inner membrane"/>
    <property type="evidence" value="ECO:0007669"/>
    <property type="project" value="UniProtKB-SubCell"/>
</dbReference>
<dbReference type="CDD" id="cd12152">
    <property type="entry name" value="F1-ATPase_delta"/>
    <property type="match status" value="1"/>
</dbReference>
<dbReference type="Pfam" id="PF02823">
    <property type="entry name" value="ATP-synt_DE_N"/>
    <property type="match status" value="1"/>
</dbReference>
<dbReference type="OrthoDB" id="270171at2759"/>